<dbReference type="Pfam" id="PF17172">
    <property type="entry name" value="GST_N_4"/>
    <property type="match status" value="1"/>
</dbReference>
<sequence length="270" mass="31577">MSKPFMRGVTYAQDMVRLYQFPRNAHIPNLSPFCLKLETFLRHAGIKHEAICSIENWKKGKEGKFPWIELNGQPYHDSDFIMQKLTNHFKLDHLEADLTDEQKGTTRAVMKMVEQSLFETALYNRLMENLETSLAVGRVKIPMKSLLMPFVKYFIHRKIHTRMEGVGLGRHTREEIYSIAKTDVKALSQLLGDKQFFFGDKPHNIDIIVWSVLAESYYMPWDNMIKGYVKDSKNLDGFMGRMKQHFWPDWEEITAKPKKNAQNKEDRGAS</sequence>
<dbReference type="SFLD" id="SFLDG01180">
    <property type="entry name" value="SUF1"/>
    <property type="match status" value="1"/>
</dbReference>
<dbReference type="PANTHER" id="PTHR12289:SF41">
    <property type="entry name" value="FAILED AXON CONNECTIONS-RELATED"/>
    <property type="match status" value="1"/>
</dbReference>
<keyword evidence="4" id="KW-1185">Reference proteome</keyword>
<protein>
    <submittedName>
        <fullName evidence="5">Glutathione S-transferase</fullName>
    </submittedName>
</protein>
<evidence type="ECO:0000259" key="3">
    <source>
        <dbReference type="Pfam" id="PF17172"/>
    </source>
</evidence>
<dbReference type="Gene3D" id="1.20.1050.10">
    <property type="match status" value="1"/>
</dbReference>
<reference evidence="5" key="1">
    <citation type="submission" date="2022-11" db="UniProtKB">
        <authorList>
            <consortium name="WormBaseParasite"/>
        </authorList>
    </citation>
    <scope>IDENTIFICATION</scope>
</reference>
<dbReference type="InterPro" id="IPR036282">
    <property type="entry name" value="Glutathione-S-Trfase_C_sf"/>
</dbReference>
<dbReference type="SUPFAM" id="SSF52833">
    <property type="entry name" value="Thioredoxin-like"/>
    <property type="match status" value="1"/>
</dbReference>
<organism evidence="4 5">
    <name type="scientific">Plectus sambesii</name>
    <dbReference type="NCBI Taxonomy" id="2011161"/>
    <lineage>
        <taxon>Eukaryota</taxon>
        <taxon>Metazoa</taxon>
        <taxon>Ecdysozoa</taxon>
        <taxon>Nematoda</taxon>
        <taxon>Chromadorea</taxon>
        <taxon>Plectida</taxon>
        <taxon>Plectina</taxon>
        <taxon>Plectoidea</taxon>
        <taxon>Plectidae</taxon>
        <taxon>Plectus</taxon>
    </lineage>
</organism>
<dbReference type="GO" id="GO:0005737">
    <property type="term" value="C:cytoplasm"/>
    <property type="evidence" value="ECO:0007669"/>
    <property type="project" value="TreeGrafter"/>
</dbReference>
<comment type="similarity">
    <text evidence="1">Belongs to the FAX family.</text>
</comment>
<name>A0A914UU42_9BILA</name>
<dbReference type="InterPro" id="IPR033468">
    <property type="entry name" value="Metaxin_GST"/>
</dbReference>
<dbReference type="Proteomes" id="UP000887566">
    <property type="component" value="Unplaced"/>
</dbReference>
<accession>A0A914UU42</accession>
<dbReference type="InterPro" id="IPR050931">
    <property type="entry name" value="Mito_Protein_Transport_Metaxin"/>
</dbReference>
<dbReference type="AlphaFoldDB" id="A0A914UU42"/>
<dbReference type="WBParaSite" id="PSAMB.scaffold1264size33645.g11982.t1">
    <property type="protein sequence ID" value="PSAMB.scaffold1264size33645.g11982.t1"/>
    <property type="gene ID" value="PSAMB.scaffold1264size33645.g11982"/>
</dbReference>
<dbReference type="InterPro" id="IPR012336">
    <property type="entry name" value="Thioredoxin-like_fold"/>
</dbReference>
<feature type="domain" description="Metaxin glutathione S-transferase" evidence="2">
    <location>
        <begin position="180"/>
        <end position="242"/>
    </location>
</feature>
<dbReference type="InterPro" id="IPR040079">
    <property type="entry name" value="Glutathione_S-Trfase"/>
</dbReference>
<dbReference type="PANTHER" id="PTHR12289">
    <property type="entry name" value="METAXIN RELATED"/>
    <property type="match status" value="1"/>
</dbReference>
<evidence type="ECO:0000313" key="5">
    <source>
        <dbReference type="WBParaSite" id="PSAMB.scaffold1264size33645.g11982.t1"/>
    </source>
</evidence>
<evidence type="ECO:0000313" key="4">
    <source>
        <dbReference type="Proteomes" id="UP000887566"/>
    </source>
</evidence>
<dbReference type="Pfam" id="PF17171">
    <property type="entry name" value="GST_C_6"/>
    <property type="match status" value="1"/>
</dbReference>
<dbReference type="InterPro" id="IPR026928">
    <property type="entry name" value="FAX/IsoI-like"/>
</dbReference>
<evidence type="ECO:0000259" key="2">
    <source>
        <dbReference type="Pfam" id="PF17171"/>
    </source>
</evidence>
<dbReference type="CDD" id="cd03193">
    <property type="entry name" value="GST_C_Metaxin"/>
    <property type="match status" value="1"/>
</dbReference>
<dbReference type="SUPFAM" id="SSF47616">
    <property type="entry name" value="GST C-terminal domain-like"/>
    <property type="match status" value="1"/>
</dbReference>
<dbReference type="InterPro" id="IPR036249">
    <property type="entry name" value="Thioredoxin-like_sf"/>
</dbReference>
<dbReference type="SFLD" id="SFLDG01200">
    <property type="entry name" value="SUF1.1"/>
    <property type="match status" value="1"/>
</dbReference>
<evidence type="ECO:0000256" key="1">
    <source>
        <dbReference type="ARBA" id="ARBA00006475"/>
    </source>
</evidence>
<proteinExistence type="inferred from homology"/>
<dbReference type="SFLD" id="SFLDS00019">
    <property type="entry name" value="Glutathione_Transferase_(cytos"/>
    <property type="match status" value="1"/>
</dbReference>
<feature type="domain" description="Thioredoxin-like fold" evidence="3">
    <location>
        <begin position="32"/>
        <end position="128"/>
    </location>
</feature>